<dbReference type="InterPro" id="IPR044855">
    <property type="entry name" value="CoA-Trfase_III_dom3_sf"/>
</dbReference>
<gene>
    <name evidence="1" type="ORF">BAY60_29415</name>
</gene>
<evidence type="ECO:0000313" key="2">
    <source>
        <dbReference type="Proteomes" id="UP000249915"/>
    </source>
</evidence>
<dbReference type="SUPFAM" id="SSF89796">
    <property type="entry name" value="CoA-transferase family III (CaiB/BaiF)"/>
    <property type="match status" value="1"/>
</dbReference>
<dbReference type="PANTHER" id="PTHR48228">
    <property type="entry name" value="SUCCINYL-COA--D-CITRAMALATE COA-TRANSFERASE"/>
    <property type="match status" value="1"/>
</dbReference>
<dbReference type="Gene3D" id="3.30.1540.10">
    <property type="entry name" value="formyl-coa transferase, domain 3"/>
    <property type="match status" value="1"/>
</dbReference>
<dbReference type="Pfam" id="PF02515">
    <property type="entry name" value="CoA_transf_3"/>
    <property type="match status" value="1"/>
</dbReference>
<dbReference type="InterPro" id="IPR003673">
    <property type="entry name" value="CoA-Trfase_fam_III"/>
</dbReference>
<dbReference type="InterPro" id="IPR023606">
    <property type="entry name" value="CoA-Trfase_III_dom_1_sf"/>
</dbReference>
<comment type="caution">
    <text evidence="1">The sequence shown here is derived from an EMBL/GenBank/DDBJ whole genome shotgun (WGS) entry which is preliminary data.</text>
</comment>
<accession>A0A2V4AG75</accession>
<name>A0A2V4AG75_9PSEU</name>
<proteinExistence type="predicted"/>
<sequence length="371" mass="39439">MSELLAGIRVVEFAAFGPAPFAATMLADAGAEVLCVSRPGVADDDPVRRGGGFLSRGRPTVELDLKSAEGQGRAFDLLSRADVLLEGYRPGVMERLGLGPDVCLAANSRLVYGRMTGWGQDGPRAAQAGHDINYLAVSGALRAIARAGEDPVPPLNLVGDFGGGGMLLAYGVLAALLERTRSGRGQVVDAAMLDGVNLLMCGVWTRIGNGGWNPDPGTNEIDTGAHYYNVYRTADGEYMAVGSVEPRFYRRLLAGLGLDPASLPDQHDSTCWPRLRTLFAEVFATRTQAEWIAVFDDLDACVTPVLGVDRAPDDPQVVARTLLPEVGGARQPAPAPRFGRSSLRCPDAPSPSAEELLRRWGIKDDVGRTAV</sequence>
<organism evidence="1 2">
    <name type="scientific">Prauserella muralis</name>
    <dbReference type="NCBI Taxonomy" id="588067"/>
    <lineage>
        <taxon>Bacteria</taxon>
        <taxon>Bacillati</taxon>
        <taxon>Actinomycetota</taxon>
        <taxon>Actinomycetes</taxon>
        <taxon>Pseudonocardiales</taxon>
        <taxon>Pseudonocardiaceae</taxon>
        <taxon>Prauserella</taxon>
    </lineage>
</organism>
<reference evidence="1 2" key="1">
    <citation type="submission" date="2016-07" db="EMBL/GenBank/DDBJ databases">
        <title>Draft genome sequence of Prauserella muralis DSM 45305, isolated from a mould-covered wall in an indoor environment.</title>
        <authorList>
            <person name="Ruckert C."/>
            <person name="Albersmeier A."/>
            <person name="Jiang C.-L."/>
            <person name="Jiang Y."/>
            <person name="Kalinowski J."/>
            <person name="Schneider O."/>
            <person name="Winkler A."/>
            <person name="Zotchev S.B."/>
        </authorList>
    </citation>
    <scope>NUCLEOTIDE SEQUENCE [LARGE SCALE GENOMIC DNA]</scope>
    <source>
        <strain evidence="1 2">DSM 45305</strain>
    </source>
</reference>
<keyword evidence="2" id="KW-1185">Reference proteome</keyword>
<dbReference type="Proteomes" id="UP000249915">
    <property type="component" value="Unassembled WGS sequence"/>
</dbReference>
<dbReference type="GO" id="GO:0003824">
    <property type="term" value="F:catalytic activity"/>
    <property type="evidence" value="ECO:0007669"/>
    <property type="project" value="InterPro"/>
</dbReference>
<evidence type="ECO:0000313" key="1">
    <source>
        <dbReference type="EMBL" id="PXY18948.1"/>
    </source>
</evidence>
<dbReference type="InterPro" id="IPR050509">
    <property type="entry name" value="CoA-transferase_III"/>
</dbReference>
<dbReference type="AlphaFoldDB" id="A0A2V4AG75"/>
<dbReference type="PANTHER" id="PTHR48228:SF5">
    <property type="entry name" value="ALPHA-METHYLACYL-COA RACEMASE"/>
    <property type="match status" value="1"/>
</dbReference>
<dbReference type="Gene3D" id="3.40.50.10540">
    <property type="entry name" value="Crotonobetainyl-coa:carnitine coa-transferase, domain 1"/>
    <property type="match status" value="1"/>
</dbReference>
<dbReference type="OrthoDB" id="9797653at2"/>
<protein>
    <submittedName>
        <fullName evidence="1">Carnitine dehydratase</fullName>
    </submittedName>
</protein>
<dbReference type="EMBL" id="MASW01000007">
    <property type="protein sequence ID" value="PXY18948.1"/>
    <property type="molecule type" value="Genomic_DNA"/>
</dbReference>
<dbReference type="RefSeq" id="WP_112284874.1">
    <property type="nucleotide sequence ID" value="NZ_MASW01000007.1"/>
</dbReference>